<gene>
    <name evidence="3" type="ORF">BdWA1_001353</name>
    <name evidence="2" type="ORF">BdWA1_003803</name>
</gene>
<name>A0AAD9UMI4_9APIC</name>
<evidence type="ECO:0000313" key="3">
    <source>
        <dbReference type="EMBL" id="KAK2198342.1"/>
    </source>
</evidence>
<dbReference type="GeneID" id="94335651"/>
<dbReference type="Proteomes" id="UP001214638">
    <property type="component" value="Unassembled WGS sequence"/>
</dbReference>
<accession>A0AAD9UMI4</accession>
<keyword evidence="1" id="KW-0732">Signal</keyword>
<sequence length="1245" mass="142240">MFDMMTSYKFPRLCITALLFALCTISNAHASKGLYPPSWFKITKIEKNAKNFNVTFEIYISRKSYSLDSSKNEEFALLVQPPSSLKYIKEINEFKTTSLFYQDKHPDVNYFNDPVDLKSEKDGCKFTSWTKALFEKLEKDEDKLKFGIFHHDNKELVKLKDAVTKLTDTKYTNIISASKTIYAAVYTWTGEYSPTTVANSSHFEGRSHDWVVAIAVKGNDKTISTSVYKGCVGIDPISSKAFLDQANTDKYSIIECGGLYEYDVDEKDFELIYHTGSSLVGEFTAGKVKPFKGSLKVTFKTGKINVNKLKDASHTRFDLTFGDLEVHDVPIKKFLTKKGLCTSITLTNNYLNIDHECDYNPENASLILITKNTLVESDKEYVLTIDTSSFEALLPKSIKLNLEISYVKDMKSPEPIKYDENSFKLEDATTTEIGETCINKIIDLYKDSSERMQLSRGSVPFGKKTAIINNIDTKHTLDVLGLLSKIKSTHIIQLYVQRDEAIEDKTITVELNLENADGKFVIPDVESDPRLYGHPTQFSYPGNYGITNKGKTFQIFLKTKKSLESGYYLIPVVFDYDGESVDFTTPGVLGFKMISDKKDIPVESFFIFNSVMYPVVTEPLMFPYKTEYAKIEFPYVWSSRKYDRMFVDIWTLVTKKVSIVLKFDTEVFKDDECKGLLESKKLENVLPKCSNKNTVEFTVSAINGRNYYDKFSLQLDFNPELRNKYKPAVMEIAVYADESESPIIVKVENKMISIKGTLGHENVDEKPVLYRNTFKMSDVLRETENDWIPCFAKFNKYVNVPFEDNTTAAYFLTRVFNCTKPWLSPVISNLSDLFSLQNFESTLEPLFYKKVLLNLGLGNNGKGISSVTRELMKQGRGIYNTLYILFDDVAFSVLELEFDATSYCSIDTVTSCERHSLYKMLHFFVEKYLENNDAIIFNDIIIAIYNKESEFIDAYRKELFPKPGLSSTYIEVTGVKSLKLALDYLLDDGYNRLRSDESVGTFSVFVAADEKHTKEIKTASSTYTFRKDFPSDNNGQLLHPIWVEVLPIKHGIDTSKIEEHVHVIGLPILNILKDQITTSNPLDILKVFFVDPFMNVNAEYKYDLVENLNVDPEDDLIDLKWSQRGWFDVYVNFQDLYTHPFGTDKDDTPTGLLKRFKIAVSNGIRATLSTFHIFATCMDDSDMREKAKTHVLSVRGYPLQSFSRRNLTILERPPRIDIDDDETANTCDISSLYENVPGHLLSAEN</sequence>
<feature type="chain" id="PRO_5042442614" evidence="1">
    <location>
        <begin position="31"/>
        <end position="1245"/>
    </location>
</feature>
<dbReference type="RefSeq" id="XP_067805184.1">
    <property type="nucleotide sequence ID" value="XM_067946393.1"/>
</dbReference>
<feature type="signal peptide" evidence="1">
    <location>
        <begin position="1"/>
        <end position="30"/>
    </location>
</feature>
<reference evidence="2" key="1">
    <citation type="journal article" date="2023" name="Nat. Microbiol.">
        <title>Babesia duncani multi-omics identifies virulence factors and drug targets.</title>
        <authorList>
            <person name="Singh P."/>
            <person name="Lonardi S."/>
            <person name="Liang Q."/>
            <person name="Vydyam P."/>
            <person name="Khabirova E."/>
            <person name="Fang T."/>
            <person name="Gihaz S."/>
            <person name="Thekkiniath J."/>
            <person name="Munshi M."/>
            <person name="Abel S."/>
            <person name="Ciampossin L."/>
            <person name="Batugedara G."/>
            <person name="Gupta M."/>
            <person name="Lu X.M."/>
            <person name="Lenz T."/>
            <person name="Chakravarty S."/>
            <person name="Cornillot E."/>
            <person name="Hu Y."/>
            <person name="Ma W."/>
            <person name="Gonzalez L.M."/>
            <person name="Sanchez S."/>
            <person name="Estrada K."/>
            <person name="Sanchez-Flores A."/>
            <person name="Montero E."/>
            <person name="Harb O.S."/>
            <person name="Le Roch K.G."/>
            <person name="Mamoun C.B."/>
        </authorList>
    </citation>
    <scope>NUCLEOTIDE SEQUENCE</scope>
    <source>
        <strain evidence="2">WA1</strain>
    </source>
</reference>
<evidence type="ECO:0000313" key="4">
    <source>
        <dbReference type="Proteomes" id="UP001214638"/>
    </source>
</evidence>
<dbReference type="EMBL" id="JALLKP010000001">
    <property type="protein sequence ID" value="KAK2198342.1"/>
    <property type="molecule type" value="Genomic_DNA"/>
</dbReference>
<evidence type="ECO:0000256" key="1">
    <source>
        <dbReference type="SAM" id="SignalP"/>
    </source>
</evidence>
<comment type="caution">
    <text evidence="2">The sequence shown here is derived from an EMBL/GenBank/DDBJ whole genome shotgun (WGS) entry which is preliminary data.</text>
</comment>
<protein>
    <submittedName>
        <fullName evidence="2">Uncharacterized protein</fullName>
    </submittedName>
</protein>
<keyword evidence="4" id="KW-1185">Reference proteome</keyword>
<dbReference type="KEGG" id="bdw:94335651"/>
<proteinExistence type="predicted"/>
<organism evidence="2 4">
    <name type="scientific">Babesia duncani</name>
    <dbReference type="NCBI Taxonomy" id="323732"/>
    <lineage>
        <taxon>Eukaryota</taxon>
        <taxon>Sar</taxon>
        <taxon>Alveolata</taxon>
        <taxon>Apicomplexa</taxon>
        <taxon>Aconoidasida</taxon>
        <taxon>Piroplasmida</taxon>
        <taxon>Babesiidae</taxon>
        <taxon>Babesia</taxon>
    </lineage>
</organism>
<dbReference type="AlphaFoldDB" id="A0AAD9UMI4"/>
<evidence type="ECO:0000313" key="2">
    <source>
        <dbReference type="EMBL" id="KAK2194725.1"/>
    </source>
</evidence>
<dbReference type="EMBL" id="JALLKP010000056">
    <property type="protein sequence ID" value="KAK2194725.1"/>
    <property type="molecule type" value="Genomic_DNA"/>
</dbReference>